<evidence type="ECO:0000256" key="3">
    <source>
        <dbReference type="ARBA" id="ARBA00022475"/>
    </source>
</evidence>
<evidence type="ECO:0000256" key="5">
    <source>
        <dbReference type="ARBA" id="ARBA00022989"/>
    </source>
</evidence>
<dbReference type="Pfam" id="PF19300">
    <property type="entry name" value="BPD_transp_1_N"/>
    <property type="match status" value="1"/>
</dbReference>
<accession>A0A0D6B2J8</accession>
<keyword evidence="5 7" id="KW-1133">Transmembrane helix</keyword>
<comment type="subcellular location">
    <subcellularLocation>
        <location evidence="1 7">Cell membrane</location>
        <topology evidence="1 7">Multi-pass membrane protein</topology>
    </subcellularLocation>
</comment>
<evidence type="ECO:0000256" key="1">
    <source>
        <dbReference type="ARBA" id="ARBA00004651"/>
    </source>
</evidence>
<feature type="transmembrane region" description="Helical" evidence="7">
    <location>
        <begin position="9"/>
        <end position="30"/>
    </location>
</feature>
<feature type="transmembrane region" description="Helical" evidence="7">
    <location>
        <begin position="101"/>
        <end position="122"/>
    </location>
</feature>
<evidence type="ECO:0000256" key="2">
    <source>
        <dbReference type="ARBA" id="ARBA00022448"/>
    </source>
</evidence>
<dbReference type="PANTHER" id="PTHR43163">
    <property type="entry name" value="DIPEPTIDE TRANSPORT SYSTEM PERMEASE PROTEIN DPPB-RELATED"/>
    <property type="match status" value="1"/>
</dbReference>
<evidence type="ECO:0000256" key="4">
    <source>
        <dbReference type="ARBA" id="ARBA00022692"/>
    </source>
</evidence>
<evidence type="ECO:0000256" key="6">
    <source>
        <dbReference type="ARBA" id="ARBA00023136"/>
    </source>
</evidence>
<dbReference type="InterPro" id="IPR035906">
    <property type="entry name" value="MetI-like_sf"/>
</dbReference>
<organism evidence="9 10">
    <name type="scientific">Rhodovulum sulfidophilum</name>
    <name type="common">Rhodobacter sulfidophilus</name>
    <dbReference type="NCBI Taxonomy" id="35806"/>
    <lineage>
        <taxon>Bacteria</taxon>
        <taxon>Pseudomonadati</taxon>
        <taxon>Pseudomonadota</taxon>
        <taxon>Alphaproteobacteria</taxon>
        <taxon>Rhodobacterales</taxon>
        <taxon>Paracoccaceae</taxon>
        <taxon>Rhodovulum</taxon>
    </lineage>
</organism>
<dbReference type="eggNOG" id="COG0601">
    <property type="taxonomic scope" value="Bacteria"/>
</dbReference>
<evidence type="ECO:0000313" key="9">
    <source>
        <dbReference type="EMBL" id="BAQ69393.1"/>
    </source>
</evidence>
<keyword evidence="3" id="KW-1003">Cell membrane</keyword>
<feature type="transmembrane region" description="Helical" evidence="7">
    <location>
        <begin position="134"/>
        <end position="161"/>
    </location>
</feature>
<dbReference type="Pfam" id="PF00528">
    <property type="entry name" value="BPD_transp_1"/>
    <property type="match status" value="1"/>
</dbReference>
<dbReference type="EMBL" id="AP014800">
    <property type="protein sequence ID" value="BAQ69393.1"/>
    <property type="molecule type" value="Genomic_DNA"/>
</dbReference>
<evidence type="ECO:0000256" key="7">
    <source>
        <dbReference type="RuleBase" id="RU363032"/>
    </source>
</evidence>
<keyword evidence="2 7" id="KW-0813">Transport</keyword>
<dbReference type="InterPro" id="IPR000515">
    <property type="entry name" value="MetI-like"/>
</dbReference>
<dbReference type="CDD" id="cd06261">
    <property type="entry name" value="TM_PBP2"/>
    <property type="match status" value="1"/>
</dbReference>
<keyword evidence="6 7" id="KW-0472">Membrane</keyword>
<name>A0A0D6B2J8_RHOSU</name>
<feature type="transmembrane region" description="Helical" evidence="7">
    <location>
        <begin position="302"/>
        <end position="328"/>
    </location>
</feature>
<dbReference type="InterPro" id="IPR045621">
    <property type="entry name" value="BPD_transp_1_N"/>
</dbReference>
<dbReference type="Gene3D" id="1.10.3720.10">
    <property type="entry name" value="MetI-like"/>
    <property type="match status" value="1"/>
</dbReference>
<evidence type="ECO:0000259" key="8">
    <source>
        <dbReference type="PROSITE" id="PS50928"/>
    </source>
</evidence>
<keyword evidence="4 7" id="KW-0812">Transmembrane</keyword>
<protein>
    <submittedName>
        <fullName evidence="9">D-ala-D-ala transporter subunit</fullName>
    </submittedName>
</protein>
<dbReference type="GO" id="GO:0005886">
    <property type="term" value="C:plasma membrane"/>
    <property type="evidence" value="ECO:0007669"/>
    <property type="project" value="UniProtKB-SubCell"/>
</dbReference>
<dbReference type="KEGG" id="rsu:NHU_02240"/>
<comment type="similarity">
    <text evidence="7">Belongs to the binding-protein-dependent transport system permease family.</text>
</comment>
<proteinExistence type="inferred from homology"/>
<sequence>MLSFLLRRLLMLVPVLVGLTLIMFAIARLLPGDPVGLAAGPNATLAERAALAQEFGLDRPVWEQYLSYVAGLTRGDLGRSLMTRRPVAEDIATYLPATLELVLAAMTIALAIGLPLGLLTALWRNRWPDYLSQVLAIGAISMPRFFLGLLLQLVFAMWLMWLPLGGQLPIVTFPPPRVTGFVTLDAALAGEWQTLGAACRHLALPALALSLSPLAAIMRTMRAAAIEVMARDYVTTARALGLPRRKILLKTVGRNAISSTLTVTGLYIGWLLGGTVLVETVFDWPGLGLYATRAILSQDMMPVIGVALISGLIFVFVNLAIDLAYGLVDPKVRYG</sequence>
<dbReference type="PANTHER" id="PTHR43163:SF6">
    <property type="entry name" value="DIPEPTIDE TRANSPORT SYSTEM PERMEASE PROTEIN DPPB-RELATED"/>
    <property type="match status" value="1"/>
</dbReference>
<dbReference type="PATRIC" id="fig|35806.4.peg.2309"/>
<gene>
    <name evidence="9" type="ORF">NHU_02240</name>
</gene>
<dbReference type="AlphaFoldDB" id="A0A0D6B2J8"/>
<dbReference type="Proteomes" id="UP000064912">
    <property type="component" value="Chromosome"/>
</dbReference>
<reference evidence="9 10" key="1">
    <citation type="submission" date="2015-02" db="EMBL/GenBank/DDBJ databases">
        <title>Genome sequene of Rhodovulum sulfidophilum DSM 2351.</title>
        <authorList>
            <person name="Nagao N."/>
        </authorList>
    </citation>
    <scope>NUCLEOTIDE SEQUENCE [LARGE SCALE GENOMIC DNA]</scope>
    <source>
        <strain evidence="9 10">DSM 2351</strain>
    </source>
</reference>
<dbReference type="GO" id="GO:0071916">
    <property type="term" value="F:dipeptide transmembrane transporter activity"/>
    <property type="evidence" value="ECO:0007669"/>
    <property type="project" value="TreeGrafter"/>
</dbReference>
<evidence type="ECO:0000313" key="10">
    <source>
        <dbReference type="Proteomes" id="UP000064912"/>
    </source>
</evidence>
<feature type="transmembrane region" description="Helical" evidence="7">
    <location>
        <begin position="256"/>
        <end position="282"/>
    </location>
</feature>
<dbReference type="SUPFAM" id="SSF161098">
    <property type="entry name" value="MetI-like"/>
    <property type="match status" value="1"/>
</dbReference>
<dbReference type="PROSITE" id="PS50928">
    <property type="entry name" value="ABC_TM1"/>
    <property type="match status" value="1"/>
</dbReference>
<feature type="domain" description="ABC transmembrane type-1" evidence="8">
    <location>
        <begin position="95"/>
        <end position="325"/>
    </location>
</feature>